<dbReference type="OrthoDB" id="9800958at2"/>
<keyword evidence="7 10" id="KW-0573">Peptidoglycan synthesis</keyword>
<name>A0A5C4U682_9CORY</name>
<evidence type="ECO:0000256" key="11">
    <source>
        <dbReference type="RuleBase" id="RU004136"/>
    </source>
</evidence>
<dbReference type="Pfam" id="PF02875">
    <property type="entry name" value="Mur_ligase_C"/>
    <property type="match status" value="1"/>
</dbReference>
<keyword evidence="8 10" id="KW-0131">Cell cycle</keyword>
<dbReference type="InterPro" id="IPR000713">
    <property type="entry name" value="Mur_ligase_N"/>
</dbReference>
<dbReference type="Pfam" id="PF08245">
    <property type="entry name" value="Mur_ligase_M"/>
    <property type="match status" value="1"/>
</dbReference>
<dbReference type="GO" id="GO:0005737">
    <property type="term" value="C:cytoplasm"/>
    <property type="evidence" value="ECO:0007669"/>
    <property type="project" value="UniProtKB-SubCell"/>
</dbReference>
<feature type="domain" description="Mur ligase C-terminal" evidence="13">
    <location>
        <begin position="340"/>
        <end position="476"/>
    </location>
</feature>
<keyword evidence="1 10" id="KW-0963">Cytoplasm</keyword>
<dbReference type="EC" id="6.3.2.10" evidence="10 11"/>
<evidence type="ECO:0000259" key="13">
    <source>
        <dbReference type="Pfam" id="PF02875"/>
    </source>
</evidence>
<dbReference type="HAMAP" id="MF_02019">
    <property type="entry name" value="MurF"/>
    <property type="match status" value="1"/>
</dbReference>
<keyword evidence="2 10" id="KW-0436">Ligase</keyword>
<dbReference type="GO" id="GO:0047480">
    <property type="term" value="F:UDP-N-acetylmuramoyl-tripeptide-D-alanyl-D-alanine ligase activity"/>
    <property type="evidence" value="ECO:0007669"/>
    <property type="project" value="UniProtKB-UniRule"/>
</dbReference>
<sequence length="498" mass="51531">MISMTLAEIAEVVGGTLQAGAQPEATVTGFVEFDSRKVTKGGLFVALPGERVDGHRFAQAACEKGAVAVLAAREVEAPSILVQPKSSADADVFAAVVDALTALATEISRRLTEAGKLTIVGVTGSAGKTSTKDLLNAVLSCDGPTVAPPGSFNNEIGHPYTVLRCDDTTEYLVAEMSARGVGHIAHLASIARPRIGVVLNVGSAHLGEFGSRENIAQAKGELVEALPAATEGGIAILNADDVFVAAMDKRTDAKVVYYSAATPPMRQADYYATDIELDNVARASFTLHGPGFDPVPVQLGVFGQHQVSNALAAAAAGIESGMSANDVARCLSTHRAASEHRMDVRTRADGLTVINDSYNANPESMRAAVAALAYTASANPGSRAIAVLGPMGELGNDGIQAHRDLGEELARFNVTHAVAVGGDELISATADAAEARGVVVYRAPDAAQAAEAVNEIVRQRPADLPDGSDVVLVKASNSARLWRVAQALTDSPEADHTA</sequence>
<dbReference type="InterPro" id="IPR051046">
    <property type="entry name" value="MurCDEF_CellWall_CoF430Synth"/>
</dbReference>
<dbReference type="GO" id="GO:0008766">
    <property type="term" value="F:UDP-N-acetylmuramoylalanyl-D-glutamyl-2,6-diaminopimelate-D-alanyl-D-alanine ligase activity"/>
    <property type="evidence" value="ECO:0007669"/>
    <property type="project" value="RHEA"/>
</dbReference>
<dbReference type="PANTHER" id="PTHR43024:SF1">
    <property type="entry name" value="UDP-N-ACETYLMURAMOYL-TRIPEPTIDE--D-ALANYL-D-ALANINE LIGASE"/>
    <property type="match status" value="1"/>
</dbReference>
<evidence type="ECO:0000313" key="15">
    <source>
        <dbReference type="EMBL" id="TNL99402.1"/>
    </source>
</evidence>
<gene>
    <name evidence="10" type="primary">murF</name>
    <name evidence="15" type="ORF">FHE74_03360</name>
</gene>
<dbReference type="SUPFAM" id="SSF53623">
    <property type="entry name" value="MurD-like peptide ligases, catalytic domain"/>
    <property type="match status" value="1"/>
</dbReference>
<dbReference type="InterPro" id="IPR035911">
    <property type="entry name" value="MurE/MurF_N"/>
</dbReference>
<dbReference type="Pfam" id="PF01225">
    <property type="entry name" value="Mur_ligase"/>
    <property type="match status" value="1"/>
</dbReference>
<evidence type="ECO:0000256" key="6">
    <source>
        <dbReference type="ARBA" id="ARBA00022960"/>
    </source>
</evidence>
<keyword evidence="6 10" id="KW-0133">Cell shape</keyword>
<organism evidence="15 16">
    <name type="scientific">Corynebacterium tapiri</name>
    <dbReference type="NCBI Taxonomy" id="1448266"/>
    <lineage>
        <taxon>Bacteria</taxon>
        <taxon>Bacillati</taxon>
        <taxon>Actinomycetota</taxon>
        <taxon>Actinomycetes</taxon>
        <taxon>Mycobacteriales</taxon>
        <taxon>Corynebacteriaceae</taxon>
        <taxon>Corynebacterium</taxon>
    </lineage>
</organism>
<dbReference type="InterPro" id="IPR036565">
    <property type="entry name" value="Mur-like_cat_sf"/>
</dbReference>
<dbReference type="SUPFAM" id="SSF63418">
    <property type="entry name" value="MurE/MurF N-terminal domain"/>
    <property type="match status" value="1"/>
</dbReference>
<feature type="domain" description="Mur ligase central" evidence="14">
    <location>
        <begin position="122"/>
        <end position="316"/>
    </location>
</feature>
<dbReference type="Proteomes" id="UP000312032">
    <property type="component" value="Unassembled WGS sequence"/>
</dbReference>
<dbReference type="InterPro" id="IPR036615">
    <property type="entry name" value="Mur_ligase_C_dom_sf"/>
</dbReference>
<keyword evidence="16" id="KW-1185">Reference proteome</keyword>
<dbReference type="InterPro" id="IPR005863">
    <property type="entry name" value="UDP-N-AcMur_synth"/>
</dbReference>
<dbReference type="NCBIfam" id="TIGR01143">
    <property type="entry name" value="murF"/>
    <property type="match status" value="1"/>
</dbReference>
<dbReference type="AlphaFoldDB" id="A0A5C4U682"/>
<evidence type="ECO:0000256" key="8">
    <source>
        <dbReference type="ARBA" id="ARBA00023306"/>
    </source>
</evidence>
<reference evidence="15 16" key="1">
    <citation type="submission" date="2019-06" db="EMBL/GenBank/DDBJ databases">
        <authorList>
            <person name="Li J."/>
        </authorList>
    </citation>
    <scope>NUCLEOTIDE SEQUENCE [LARGE SCALE GENOMIC DNA]</scope>
    <source>
        <strain evidence="15 16">LMG 28165</strain>
    </source>
</reference>
<feature type="domain" description="Mur ligase N-terminal catalytic" evidence="12">
    <location>
        <begin position="30"/>
        <end position="78"/>
    </location>
</feature>
<dbReference type="GO" id="GO:0071555">
    <property type="term" value="P:cell wall organization"/>
    <property type="evidence" value="ECO:0007669"/>
    <property type="project" value="UniProtKB-KW"/>
</dbReference>
<dbReference type="GO" id="GO:0051301">
    <property type="term" value="P:cell division"/>
    <property type="evidence" value="ECO:0007669"/>
    <property type="project" value="UniProtKB-KW"/>
</dbReference>
<comment type="pathway">
    <text evidence="10 11">Cell wall biogenesis; peptidoglycan biosynthesis.</text>
</comment>
<comment type="subcellular location">
    <subcellularLocation>
        <location evidence="10 11">Cytoplasm</location>
    </subcellularLocation>
</comment>
<evidence type="ECO:0000256" key="7">
    <source>
        <dbReference type="ARBA" id="ARBA00022984"/>
    </source>
</evidence>
<dbReference type="SUPFAM" id="SSF53244">
    <property type="entry name" value="MurD-like peptide ligases, peptide-binding domain"/>
    <property type="match status" value="1"/>
</dbReference>
<evidence type="ECO:0000256" key="2">
    <source>
        <dbReference type="ARBA" id="ARBA00022598"/>
    </source>
</evidence>
<dbReference type="Gene3D" id="3.40.1190.10">
    <property type="entry name" value="Mur-like, catalytic domain"/>
    <property type="match status" value="1"/>
</dbReference>
<dbReference type="GO" id="GO:0005524">
    <property type="term" value="F:ATP binding"/>
    <property type="evidence" value="ECO:0007669"/>
    <property type="project" value="UniProtKB-UniRule"/>
</dbReference>
<keyword evidence="9 10" id="KW-0961">Cell wall biogenesis/degradation</keyword>
<evidence type="ECO:0000259" key="12">
    <source>
        <dbReference type="Pfam" id="PF01225"/>
    </source>
</evidence>
<dbReference type="GO" id="GO:0008360">
    <property type="term" value="P:regulation of cell shape"/>
    <property type="evidence" value="ECO:0007669"/>
    <property type="project" value="UniProtKB-KW"/>
</dbReference>
<comment type="caution">
    <text evidence="15">The sequence shown here is derived from an EMBL/GenBank/DDBJ whole genome shotgun (WGS) entry which is preliminary data.</text>
</comment>
<comment type="function">
    <text evidence="10 11">Involved in cell wall formation. Catalyzes the final step in the synthesis of UDP-N-acetylmuramoyl-pentapeptide, the precursor of murein.</text>
</comment>
<evidence type="ECO:0000256" key="5">
    <source>
        <dbReference type="ARBA" id="ARBA00022840"/>
    </source>
</evidence>
<dbReference type="RefSeq" id="WP_139465078.1">
    <property type="nucleotide sequence ID" value="NZ_VDHJ01000003.1"/>
</dbReference>
<dbReference type="Gene3D" id="3.40.1390.10">
    <property type="entry name" value="MurE/MurF, N-terminal domain"/>
    <property type="match status" value="1"/>
</dbReference>
<dbReference type="InterPro" id="IPR004101">
    <property type="entry name" value="Mur_ligase_C"/>
</dbReference>
<evidence type="ECO:0000256" key="4">
    <source>
        <dbReference type="ARBA" id="ARBA00022741"/>
    </source>
</evidence>
<evidence type="ECO:0000256" key="3">
    <source>
        <dbReference type="ARBA" id="ARBA00022618"/>
    </source>
</evidence>
<evidence type="ECO:0000256" key="9">
    <source>
        <dbReference type="ARBA" id="ARBA00023316"/>
    </source>
</evidence>
<keyword evidence="3 10" id="KW-0132">Cell division</keyword>
<feature type="binding site" evidence="10">
    <location>
        <begin position="124"/>
        <end position="130"/>
    </location>
    <ligand>
        <name>ATP</name>
        <dbReference type="ChEBI" id="CHEBI:30616"/>
    </ligand>
</feature>
<evidence type="ECO:0000256" key="10">
    <source>
        <dbReference type="HAMAP-Rule" id="MF_02019"/>
    </source>
</evidence>
<evidence type="ECO:0000256" key="1">
    <source>
        <dbReference type="ARBA" id="ARBA00022490"/>
    </source>
</evidence>
<keyword evidence="4 10" id="KW-0547">Nucleotide-binding</keyword>
<evidence type="ECO:0000259" key="14">
    <source>
        <dbReference type="Pfam" id="PF08245"/>
    </source>
</evidence>
<evidence type="ECO:0000313" key="16">
    <source>
        <dbReference type="Proteomes" id="UP000312032"/>
    </source>
</evidence>
<dbReference type="UniPathway" id="UPA00219"/>
<dbReference type="GO" id="GO:0009252">
    <property type="term" value="P:peptidoglycan biosynthetic process"/>
    <property type="evidence" value="ECO:0007669"/>
    <property type="project" value="UniProtKB-UniRule"/>
</dbReference>
<proteinExistence type="inferred from homology"/>
<comment type="catalytic activity">
    <reaction evidence="10 11">
        <text>D-alanyl-D-alanine + UDP-N-acetyl-alpha-D-muramoyl-L-alanyl-gamma-D-glutamyl-meso-2,6-diaminopimelate + ATP = UDP-N-acetyl-alpha-D-muramoyl-L-alanyl-gamma-D-glutamyl-meso-2,6-diaminopimeloyl-D-alanyl-D-alanine + ADP + phosphate + H(+)</text>
        <dbReference type="Rhea" id="RHEA:28374"/>
        <dbReference type="ChEBI" id="CHEBI:15378"/>
        <dbReference type="ChEBI" id="CHEBI:30616"/>
        <dbReference type="ChEBI" id="CHEBI:43474"/>
        <dbReference type="ChEBI" id="CHEBI:57822"/>
        <dbReference type="ChEBI" id="CHEBI:61386"/>
        <dbReference type="ChEBI" id="CHEBI:83905"/>
        <dbReference type="ChEBI" id="CHEBI:456216"/>
        <dbReference type="EC" id="6.3.2.10"/>
    </reaction>
</comment>
<protein>
    <recommendedName>
        <fullName evidence="10 11">UDP-N-acetylmuramoyl-tripeptide--D-alanyl-D-alanine ligase</fullName>
        <ecNumber evidence="10 11">6.3.2.10</ecNumber>
    </recommendedName>
    <alternativeName>
        <fullName evidence="10">D-alanyl-D-alanine-adding enzyme</fullName>
    </alternativeName>
</protein>
<dbReference type="EMBL" id="VDHJ01000003">
    <property type="protein sequence ID" value="TNL99402.1"/>
    <property type="molecule type" value="Genomic_DNA"/>
</dbReference>
<accession>A0A5C4U682</accession>
<dbReference type="PANTHER" id="PTHR43024">
    <property type="entry name" value="UDP-N-ACETYLMURAMOYL-TRIPEPTIDE--D-ALANYL-D-ALANINE LIGASE"/>
    <property type="match status" value="1"/>
</dbReference>
<dbReference type="InterPro" id="IPR013221">
    <property type="entry name" value="Mur_ligase_cen"/>
</dbReference>
<keyword evidence="5 10" id="KW-0067">ATP-binding</keyword>
<dbReference type="Gene3D" id="3.90.190.20">
    <property type="entry name" value="Mur ligase, C-terminal domain"/>
    <property type="match status" value="1"/>
</dbReference>
<comment type="similarity">
    <text evidence="10">Belongs to the MurCDEF family. MurF subfamily.</text>
</comment>